<keyword evidence="2" id="KW-1185">Reference proteome</keyword>
<proteinExistence type="predicted"/>
<evidence type="ECO:0000313" key="2">
    <source>
        <dbReference type="Proteomes" id="UP000595140"/>
    </source>
</evidence>
<gene>
    <name evidence="1" type="ORF">CCAM_LOCUS24343</name>
</gene>
<reference evidence="1 2" key="1">
    <citation type="submission" date="2018-04" db="EMBL/GenBank/DDBJ databases">
        <authorList>
            <person name="Vogel A."/>
        </authorList>
    </citation>
    <scope>NUCLEOTIDE SEQUENCE [LARGE SCALE GENOMIC DNA]</scope>
</reference>
<sequence>MVSASPKESIEDSPDLSTIRFNKSSSHPWPWLCIVSTILPISLQLNSLPTKKGKENQHTHSFPSMVFFSFCARQQPFMHDLNL</sequence>
<dbReference type="Proteomes" id="UP000595140">
    <property type="component" value="Unassembled WGS sequence"/>
</dbReference>
<evidence type="ECO:0000313" key="1">
    <source>
        <dbReference type="EMBL" id="VFQ82567.1"/>
    </source>
</evidence>
<dbReference type="AlphaFoldDB" id="A0A484M1V3"/>
<organism evidence="1 2">
    <name type="scientific">Cuscuta campestris</name>
    <dbReference type="NCBI Taxonomy" id="132261"/>
    <lineage>
        <taxon>Eukaryota</taxon>
        <taxon>Viridiplantae</taxon>
        <taxon>Streptophyta</taxon>
        <taxon>Embryophyta</taxon>
        <taxon>Tracheophyta</taxon>
        <taxon>Spermatophyta</taxon>
        <taxon>Magnoliopsida</taxon>
        <taxon>eudicotyledons</taxon>
        <taxon>Gunneridae</taxon>
        <taxon>Pentapetalae</taxon>
        <taxon>asterids</taxon>
        <taxon>lamiids</taxon>
        <taxon>Solanales</taxon>
        <taxon>Convolvulaceae</taxon>
        <taxon>Cuscuteae</taxon>
        <taxon>Cuscuta</taxon>
        <taxon>Cuscuta subgen. Grammica</taxon>
        <taxon>Cuscuta sect. Cleistogrammica</taxon>
    </lineage>
</organism>
<accession>A0A484M1V3</accession>
<protein>
    <submittedName>
        <fullName evidence="1">Uncharacterized protein</fullName>
    </submittedName>
</protein>
<dbReference type="EMBL" id="OOIL02002358">
    <property type="protein sequence ID" value="VFQ82567.1"/>
    <property type="molecule type" value="Genomic_DNA"/>
</dbReference>
<name>A0A484M1V3_9ASTE</name>